<protein>
    <submittedName>
        <fullName evidence="2">Nitrogen fixation-related uncharacterized protein</fullName>
    </submittedName>
</protein>
<evidence type="ECO:0000313" key="3">
    <source>
        <dbReference type="Proteomes" id="UP001232245"/>
    </source>
</evidence>
<feature type="transmembrane region" description="Helical" evidence="1">
    <location>
        <begin position="146"/>
        <end position="168"/>
    </location>
</feature>
<accession>A0ABT9Z362</accession>
<proteinExistence type="predicted"/>
<reference evidence="2 3" key="1">
    <citation type="submission" date="2023-07" db="EMBL/GenBank/DDBJ databases">
        <title>Genomic Encyclopedia of Type Strains, Phase IV (KMG-IV): sequencing the most valuable type-strain genomes for metagenomic binning, comparative biology and taxonomic classification.</title>
        <authorList>
            <person name="Goeker M."/>
        </authorList>
    </citation>
    <scope>NUCLEOTIDE SEQUENCE [LARGE SCALE GENOMIC DNA]</scope>
    <source>
        <strain evidence="2 3">DSM 17723</strain>
    </source>
</reference>
<organism evidence="2 3">
    <name type="scientific">Metabacillus niabensis</name>
    <dbReference type="NCBI Taxonomy" id="324854"/>
    <lineage>
        <taxon>Bacteria</taxon>
        <taxon>Bacillati</taxon>
        <taxon>Bacillota</taxon>
        <taxon>Bacilli</taxon>
        <taxon>Bacillales</taxon>
        <taxon>Bacillaceae</taxon>
        <taxon>Metabacillus</taxon>
    </lineage>
</organism>
<keyword evidence="1" id="KW-1133">Transmembrane helix</keyword>
<keyword evidence="3" id="KW-1185">Reference proteome</keyword>
<feature type="transmembrane region" description="Helical" evidence="1">
    <location>
        <begin position="174"/>
        <end position="197"/>
    </location>
</feature>
<comment type="caution">
    <text evidence="2">The sequence shown here is derived from an EMBL/GenBank/DDBJ whole genome shotgun (WGS) entry which is preliminary data.</text>
</comment>
<evidence type="ECO:0000313" key="2">
    <source>
        <dbReference type="EMBL" id="MDQ0226704.1"/>
    </source>
</evidence>
<keyword evidence="1" id="KW-0472">Membrane</keyword>
<dbReference type="EMBL" id="JAUSTZ010000006">
    <property type="protein sequence ID" value="MDQ0226704.1"/>
    <property type="molecule type" value="Genomic_DNA"/>
</dbReference>
<dbReference type="RefSeq" id="WP_174879502.1">
    <property type="nucleotide sequence ID" value="NZ_CADEPK010000029.1"/>
</dbReference>
<feature type="transmembrane region" description="Helical" evidence="1">
    <location>
        <begin position="45"/>
        <end position="65"/>
    </location>
</feature>
<evidence type="ECO:0000256" key="1">
    <source>
        <dbReference type="SAM" id="Phobius"/>
    </source>
</evidence>
<gene>
    <name evidence="2" type="ORF">J2S02_003049</name>
</gene>
<sequence length="213" mass="24737">MSHFLKKALMLSEIKYPWLIVLSALCFGSFYYVDRMYTTDPFWLFLCYWFSFGLAVIWGALNYISHIHLNAMYQKQNDLHAYVNQLVMSADEKLELQTYLEDYVEDLVEQGMTKQEATNEAINQFKVKEFLSLSKNTSFFNLHAHYYLLGLAVITGIVGLIIWVVTAAMNENTLITLMIEVTLFAYCIGLVGLFFVYKILDSVLYQKVNKLFS</sequence>
<dbReference type="Proteomes" id="UP001232245">
    <property type="component" value="Unassembled WGS sequence"/>
</dbReference>
<name>A0ABT9Z362_9BACI</name>
<feature type="transmembrane region" description="Helical" evidence="1">
    <location>
        <begin position="16"/>
        <end position="33"/>
    </location>
</feature>
<keyword evidence="1" id="KW-0812">Transmembrane</keyword>